<evidence type="ECO:0000313" key="11">
    <source>
        <dbReference type="EMBL" id="AOO78723.1"/>
    </source>
</evidence>
<reference evidence="10" key="2">
    <citation type="submission" date="2016-08" db="EMBL/GenBank/DDBJ databases">
        <title>Complete Genome Sequences of the Neethling-like Lumpy Skin Disease Virus Strains from Three Commercial Live Attenuated Vaccines.</title>
        <authorList>
            <person name="Mathijs E."/>
            <person name="Vandenbussche F."/>
            <person name="Haegeman A."/>
            <person name="King A."/>
            <person name="Van Borm S."/>
            <person name="De Clercq K."/>
        </authorList>
    </citation>
    <scope>NUCLEOTIDE SEQUENCE [LARGE SCALE GENOMIC DNA]</scope>
    <source>
        <strain evidence="11">Neethling-Herbivac vaccine</strain>
        <strain evidence="12">Neethling-LSD vaccine-OBP</strain>
        <strain evidence="10">SIS-Lumpyvax vaccine</strain>
    </source>
</reference>
<dbReference type="EMBL" id="KX764643">
    <property type="protein sequence ID" value="AOO78564.1"/>
    <property type="molecule type" value="Genomic_DNA"/>
</dbReference>
<evidence type="ECO:0000313" key="17">
    <source>
        <dbReference type="EMBL" id="QKS68640.1"/>
    </source>
</evidence>
<evidence type="ECO:0000313" key="26">
    <source>
        <dbReference type="Proteomes" id="UP000509250"/>
    </source>
</evidence>
<dbReference type="InterPro" id="IPR000098">
    <property type="entry name" value="IL-10"/>
</dbReference>
<organismHost>
    <name type="scientific">Bos taurus</name>
    <name type="common">Bovine</name>
    <dbReference type="NCBI Taxonomy" id="9913"/>
</organismHost>
<keyword evidence="3 8" id="KW-0202">Cytokine</keyword>
<evidence type="ECO:0000313" key="12">
    <source>
        <dbReference type="EMBL" id="AOO78881.1"/>
    </source>
</evidence>
<dbReference type="Proteomes" id="UP000318888">
    <property type="component" value="Segment"/>
</dbReference>
<reference evidence="14" key="4">
    <citation type="submission" date="2018-07" db="EMBL/GenBank/DDBJ databases">
        <title>Analysis and insights into recombination signals in the lumpy skin disease virus recovered in Russia.</title>
        <authorList>
            <person name="Sprygin A."/>
            <person name="Babin Y."/>
            <person name="Byadovskaya O."/>
            <person name="Pestova Y."/>
            <person name="van Schalkwyk A."/>
            <person name="Kononova S."/>
            <person name="Shumilova I."/>
            <person name="Nesterov A."/>
            <person name="Wallace D."/>
            <person name="Kononov A."/>
        </authorList>
    </citation>
    <scope>NUCLEOTIDE SEQUENCE [LARGE SCALE GENOMIC DNA]</scope>
    <source>
        <strain evidence="14">LSDV/Russia/Saratov/2017</strain>
    </source>
</reference>
<reference evidence="9 23" key="1">
    <citation type="journal article" date="2003" name="Arch. Virol.">
        <title>Comparative sequence analysis of the South African vaccine strain and two virulent field isolates of Lumpy skin disease virus.</title>
        <authorList>
            <person name="Kara P.D."/>
            <person name="Afonso C.L."/>
            <person name="Wallace D.B."/>
            <person name="Kutish G.F."/>
            <person name="Abolnik C."/>
            <person name="Lu Z."/>
            <person name="Vreede F.T."/>
            <person name="Taljaard L.C.F."/>
            <person name="Zsak A."/>
            <person name="Viljoen G.J."/>
            <person name="Rock D.L."/>
        </authorList>
    </citation>
    <scope>NUCLEOTIDE SEQUENCE [LARGE SCALE GENOMIC DNA]</scope>
    <source>
        <strain evidence="9">Neethling vaccine LW 1959</strain>
    </source>
</reference>
<keyword evidence="6 8" id="KW-1125">Evasion of host immunity by viral interleukin-like protein</keyword>
<dbReference type="SUPFAM" id="SSF47266">
    <property type="entry name" value="4-helical cytokines"/>
    <property type="match status" value="1"/>
</dbReference>
<evidence type="ECO:0000313" key="21">
    <source>
        <dbReference type="EMBL" id="QKS69255.1"/>
    </source>
</evidence>
<keyword evidence="4 8" id="KW-0964">Secreted</keyword>
<dbReference type="Proteomes" id="UP000319919">
    <property type="component" value="Segment"/>
</dbReference>
<dbReference type="GO" id="GO:0005615">
    <property type="term" value="C:extracellular space"/>
    <property type="evidence" value="ECO:0007669"/>
    <property type="project" value="UniProtKB-UniRule"/>
</dbReference>
<evidence type="ECO:0000256" key="2">
    <source>
        <dbReference type="ARBA" id="ARBA00008813"/>
    </source>
</evidence>
<evidence type="ECO:0000313" key="18">
    <source>
        <dbReference type="EMBL" id="QKS68784.1"/>
    </source>
</evidence>
<dbReference type="EMBL" id="MN636839">
    <property type="protein sequence ID" value="QKS68640.1"/>
    <property type="molecule type" value="Genomic_DNA"/>
</dbReference>
<dbReference type="GO" id="GO:0005125">
    <property type="term" value="F:cytokine activity"/>
    <property type="evidence" value="ECO:0007669"/>
    <property type="project" value="UniProtKB-UniRule"/>
</dbReference>
<dbReference type="EMBL" id="MH646674">
    <property type="protein sequence ID" value="AYV61137.1"/>
    <property type="molecule type" value="Genomic_DNA"/>
</dbReference>
<comment type="function">
    <text evidence="8">Functional viral cytokine homolog that plays a role in regulating host immune response.</text>
</comment>
<dbReference type="EMBL" id="MK441838">
    <property type="protein sequence ID" value="QBF55481.1"/>
    <property type="molecule type" value="Genomic_DNA"/>
</dbReference>
<keyword evidence="7" id="KW-1015">Disulfide bond</keyword>
<dbReference type="PANTHER" id="PTHR48482">
    <property type="entry name" value="INTERLEUKIN-19-RELATED"/>
    <property type="match status" value="1"/>
</dbReference>
<evidence type="ECO:0000313" key="27">
    <source>
        <dbReference type="Proteomes" id="UP000516244"/>
    </source>
</evidence>
<dbReference type="Gene3D" id="1.20.1250.10">
    <property type="match status" value="1"/>
</dbReference>
<dbReference type="PANTHER" id="PTHR48482:SF5">
    <property type="entry name" value="INTERLEUKIN-10"/>
    <property type="match status" value="1"/>
</dbReference>
<sequence length="171" mass="19947">MKTNTKIILFCYVIFLSLYVFSCVVASAKKCDDVSFDYILKDLRSEFSKIKSFVQDNDQENMMLLSQSMLDKLTSRIGCKSLSDMIKFYLNDVLPNAEKIEHMKNKITSIGEKLKSLKEKLISCDFLHCENHDEIKTVKTIFNKLKDKGIYKAMGEFDIFINYLEKYIVKK</sequence>
<dbReference type="InterPro" id="IPR020443">
    <property type="entry name" value="IL-10/19/20/24/26"/>
</dbReference>
<dbReference type="EMBL" id="MN636842">
    <property type="protein sequence ID" value="QKS69098.1"/>
    <property type="molecule type" value="Genomic_DNA"/>
</dbReference>
<evidence type="ECO:0000256" key="3">
    <source>
        <dbReference type="ARBA" id="ARBA00022514"/>
    </source>
</evidence>
<dbReference type="InterPro" id="IPR009079">
    <property type="entry name" value="4_helix_cytokine-like_core"/>
</dbReference>
<evidence type="ECO:0000313" key="23">
    <source>
        <dbReference type="Proteomes" id="UP000156762"/>
    </source>
</evidence>
<reference evidence="15 24" key="5">
    <citation type="submission" date="2019-01" db="EMBL/GenBank/DDBJ databases">
        <title>The Complete Genome Sequence of the Lumpy Skin Disease Virus Vaccine, Herbivac LS, Reveals a Mutation in the Superoxide Dismutase Gene Homolog.</title>
        <authorList>
            <person name="Douglass N."/>
            <person name="Van der Walt A."/>
            <person name="Omar R."/>
            <person name="Williamson A.-L."/>
        </authorList>
    </citation>
    <scope>NUCLEOTIDE SEQUENCE [LARGE SCALE GENOMIC DNA]</scope>
    <source>
        <strain evidence="15 24">Herbivac LS</strain>
    </source>
</reference>
<dbReference type="Proteomes" id="UP000318810">
    <property type="component" value="Segment"/>
</dbReference>
<accession>A0A1C9HH67</accession>
<evidence type="ECO:0000313" key="19">
    <source>
        <dbReference type="EMBL" id="QKS68941.1"/>
    </source>
</evidence>
<dbReference type="EMBL" id="KX764645">
    <property type="protein sequence ID" value="AOO78881.1"/>
    <property type="molecule type" value="Genomic_DNA"/>
</dbReference>
<gene>
    <name evidence="22" type="ORF">LSDV-Udmurtiya/2019-003</name>
    <name evidence="11" type="ORF">LW005</name>
</gene>
<organism evidence="10">
    <name type="scientific">Lumpy skin disease virus</name>
    <name type="common">LSDV</name>
    <dbReference type="NCBI Taxonomy" id="59509"/>
    <lineage>
        <taxon>Viruses</taxon>
        <taxon>Varidnaviria</taxon>
        <taxon>Bamfordvirae</taxon>
        <taxon>Nucleocytoviricota</taxon>
        <taxon>Pokkesviricetes</taxon>
        <taxon>Chitovirales</taxon>
        <taxon>Poxviridae</taxon>
        <taxon>Chordopoxvirinae</taxon>
        <taxon>Capripoxvirus</taxon>
        <taxon>Capripoxvirus lumpyskinpox</taxon>
    </lineage>
</organism>
<dbReference type="Proteomes" id="UP000509160">
    <property type="component" value="Segment"/>
</dbReference>
<dbReference type="GO" id="GO:0006955">
    <property type="term" value="P:immune response"/>
    <property type="evidence" value="ECO:0007669"/>
    <property type="project" value="InterPro"/>
</dbReference>
<comment type="similarity">
    <text evidence="2 8">Belongs to the IL-10 family.</text>
</comment>
<dbReference type="Proteomes" id="UP000315615">
    <property type="component" value="Segment"/>
</dbReference>
<evidence type="ECO:0000256" key="7">
    <source>
        <dbReference type="ARBA" id="ARBA00023157"/>
    </source>
</evidence>
<evidence type="ECO:0000256" key="8">
    <source>
        <dbReference type="RuleBase" id="RU368043"/>
    </source>
</evidence>
<evidence type="ECO:0000313" key="20">
    <source>
        <dbReference type="EMBL" id="QKS69098.1"/>
    </source>
</evidence>
<dbReference type="Proteomes" id="UP000317245">
    <property type="component" value="Segment"/>
</dbReference>
<evidence type="ECO:0000256" key="5">
    <source>
        <dbReference type="ARBA" id="ARBA00022729"/>
    </source>
</evidence>
<accession>Q8JTY4</accession>
<evidence type="ECO:0000256" key="6">
    <source>
        <dbReference type="ARBA" id="ARBA00022938"/>
    </source>
</evidence>
<dbReference type="GO" id="GO:0052031">
    <property type="term" value="P:symbiont-mediated perturbation of host defense response"/>
    <property type="evidence" value="ECO:0007669"/>
    <property type="project" value="UniProtKB-UniRule"/>
</dbReference>
<reference evidence="25 26" key="7">
    <citation type="journal article" date="2020" name="Transbound. Emerg. Dis.">
        <title>Potential link of single nucleotide polymorphisms (SNPs) to virulence of vaccine-associated field strains of lumpy skin disease virus in South Africa.</title>
        <authorList>
            <person name="van Schalkwyk A."/>
            <person name="Kara P."/>
            <person name="Ebersohn K."/>
            <person name="Mather A."/>
            <person name="Annandale C.H."/>
            <person name="Venter E.H."/>
            <person name="Wallace D.B."/>
        </authorList>
    </citation>
    <scope>NUCLEOTIDE SEQUENCE [LARGE SCALE GENOMIC DNA]</scope>
    <source>
        <strain evidence="17">LSD-103-GP-RSA-1991</strain>
        <strain evidence="21">LSD-148-GP-RSA-1997</strain>
        <strain evidence="19">LSD-220-1-NW-RSA-1993</strain>
        <strain evidence="20">LSD-220-2-NW-RSA-1993</strain>
        <strain evidence="18">LSD-248-NW-RSA-1993</strain>
        <strain evidence="16">LSD-58-LP-RSA-1993</strain>
    </source>
</reference>
<evidence type="ECO:0000313" key="15">
    <source>
        <dbReference type="EMBL" id="QBF55481.1"/>
    </source>
</evidence>
<dbReference type="EMBL" id="KX764644">
    <property type="protein sequence ID" value="AOO78723.1"/>
    <property type="molecule type" value="Genomic_DNA"/>
</dbReference>
<dbReference type="EMBL" id="MN636840">
    <property type="protein sequence ID" value="QKS68784.1"/>
    <property type="molecule type" value="Genomic_DNA"/>
</dbReference>
<dbReference type="Proteomes" id="UP000509250">
    <property type="component" value="Segment"/>
</dbReference>
<dbReference type="EMBL" id="MN636843">
    <property type="protein sequence ID" value="QKS69255.1"/>
    <property type="molecule type" value="Genomic_DNA"/>
</dbReference>
<dbReference type="EMBL" id="MG972412">
    <property type="protein sequence ID" value="AVR51441.1"/>
    <property type="molecule type" value="Genomic_DNA"/>
</dbReference>
<evidence type="ECO:0000313" key="9">
    <source>
        <dbReference type="EMBL" id="AAN02729.1"/>
    </source>
</evidence>
<dbReference type="Proteomes" id="UP000509698">
    <property type="component" value="Segment"/>
</dbReference>
<evidence type="ECO:0000313" key="16">
    <source>
        <dbReference type="EMBL" id="QKS68483.1"/>
    </source>
</evidence>
<keyword evidence="8" id="KW-0945">Host-virus interaction</keyword>
<dbReference type="Proteomes" id="UP000319782">
    <property type="component" value="Segment"/>
</dbReference>
<dbReference type="Proteomes" id="UP000156762">
    <property type="component" value="Segment"/>
</dbReference>
<evidence type="ECO:0000256" key="4">
    <source>
        <dbReference type="ARBA" id="ARBA00022525"/>
    </source>
</evidence>
<dbReference type="EMBL" id="MN636841">
    <property type="protein sequence ID" value="QKS68941.1"/>
    <property type="molecule type" value="Genomic_DNA"/>
</dbReference>
<dbReference type="EMBL" id="MT134042">
    <property type="protein sequence ID" value="QNN94315.1"/>
    <property type="molecule type" value="Genomic_DNA"/>
</dbReference>
<evidence type="ECO:0000313" key="22">
    <source>
        <dbReference type="EMBL" id="QNN94315.1"/>
    </source>
</evidence>
<dbReference type="Proteomes" id="UP000509476">
    <property type="component" value="Segment"/>
</dbReference>
<proteinExistence type="inferred from homology"/>
<keyword evidence="8" id="KW-0899">Viral immunoevasion</keyword>
<evidence type="ECO:0000313" key="25">
    <source>
        <dbReference type="Proteomes" id="UP000509160"/>
    </source>
</evidence>
<dbReference type="SMR" id="A0A1C9HH67"/>
<evidence type="ECO:0000313" key="14">
    <source>
        <dbReference type="EMBL" id="AYV61137.1"/>
    </source>
</evidence>
<dbReference type="EMBL" id="MN636838">
    <property type="protein sequence ID" value="QKS68483.1"/>
    <property type="molecule type" value="Genomic_DNA"/>
</dbReference>
<dbReference type="EMBL" id="AF409138">
    <property type="protein sequence ID" value="AAN02729.1"/>
    <property type="molecule type" value="Genomic_DNA"/>
</dbReference>
<protein>
    <recommendedName>
        <fullName evidence="8">Viral interleukin-10 homolog</fullName>
    </recommendedName>
</protein>
<keyword evidence="5" id="KW-0732">Signal</keyword>
<evidence type="ECO:0000313" key="24">
    <source>
        <dbReference type="Proteomes" id="UP000319919"/>
    </source>
</evidence>
<dbReference type="Proteomes" id="UP000516244">
    <property type="component" value="Segment"/>
</dbReference>
<evidence type="ECO:0000256" key="1">
    <source>
        <dbReference type="ARBA" id="ARBA00004613"/>
    </source>
</evidence>
<name>A0A1C9HH67_LSDV</name>
<dbReference type="SMART" id="SM00188">
    <property type="entry name" value="IL10"/>
    <property type="match status" value="1"/>
</dbReference>
<reference evidence="13" key="3">
    <citation type="submission" date="2018-02" db="EMBL/GenBank/DDBJ databases">
        <title>Lumpy skin disease vaccine virus from skin biopsies.</title>
        <authorList>
            <person name="Lojkic I."/>
            <person name="Simic I."/>
            <person name="Kresic N."/>
            <person name="Bedekovic T."/>
        </authorList>
    </citation>
    <scope>NUCLEOTIDE SEQUENCE [LARGE SCALE GENOMIC DNA]</scope>
    <source>
        <strain evidence="13">Cro2016</strain>
    </source>
</reference>
<dbReference type="Proteomes" id="UP000509774">
    <property type="component" value="Segment"/>
</dbReference>
<dbReference type="PRINTS" id="PR01294">
    <property type="entry name" value="INTRLEUKIN10"/>
</dbReference>
<dbReference type="Pfam" id="PF00726">
    <property type="entry name" value="IL10"/>
    <property type="match status" value="1"/>
</dbReference>
<comment type="subcellular location">
    <subcellularLocation>
        <location evidence="1 8">Secreted</location>
    </subcellularLocation>
</comment>
<reference evidence="22 27" key="6">
    <citation type="journal article" date="2020" name="Arch. Virol.">
        <title>Full-length genome characterization of a novel recombinant vaccine-like lumpy skin disease virus strain detected during the climatic winter in Russia, 2019.</title>
        <authorList>
            <person name="Sprygin A."/>
            <person name="Van Schalkwyk A."/>
            <person name="Shumilova I."/>
            <person name="Nesterov A."/>
            <person name="Kononova S."/>
            <person name="Prutnikov P."/>
            <person name="Byadovskaya O."/>
            <person name="Kononov A."/>
        </authorList>
    </citation>
    <scope>NUCLEOTIDE SEQUENCE [LARGE SCALE GENOMIC DNA]</scope>
    <source>
        <strain evidence="22">LSDV/Russia/Udmurtiya/2019</strain>
    </source>
</reference>
<dbReference type="Proteomes" id="UP000509537">
    <property type="component" value="Segment"/>
</dbReference>
<evidence type="ECO:0000313" key="10">
    <source>
        <dbReference type="EMBL" id="AOO78564.1"/>
    </source>
</evidence>
<evidence type="ECO:0000313" key="13">
    <source>
        <dbReference type="EMBL" id="AVR51441.1"/>
    </source>
</evidence>